<dbReference type="Gene3D" id="1.20.1250.20">
    <property type="entry name" value="MFS general substrate transporter like domains"/>
    <property type="match status" value="1"/>
</dbReference>
<feature type="transmembrane region" description="Helical" evidence="6">
    <location>
        <begin position="136"/>
        <end position="153"/>
    </location>
</feature>
<feature type="transmembrane region" description="Helical" evidence="6">
    <location>
        <begin position="207"/>
        <end position="228"/>
    </location>
</feature>
<feature type="transmembrane region" description="Helical" evidence="6">
    <location>
        <begin position="110"/>
        <end position="130"/>
    </location>
</feature>
<dbReference type="RefSeq" id="WP_106113195.1">
    <property type="nucleotide sequence ID" value="NZ_PVSR01000007.1"/>
</dbReference>
<accession>A0A2T0GY23</accession>
<dbReference type="InterPro" id="IPR036259">
    <property type="entry name" value="MFS_trans_sf"/>
</dbReference>
<dbReference type="SUPFAM" id="SSF103473">
    <property type="entry name" value="MFS general substrate transporter"/>
    <property type="match status" value="1"/>
</dbReference>
<organism evidence="7 8">
    <name type="scientific">Actinopolyspora mortivallis</name>
    <dbReference type="NCBI Taxonomy" id="33906"/>
    <lineage>
        <taxon>Bacteria</taxon>
        <taxon>Bacillati</taxon>
        <taxon>Actinomycetota</taxon>
        <taxon>Actinomycetes</taxon>
        <taxon>Actinopolysporales</taxon>
        <taxon>Actinopolysporaceae</taxon>
        <taxon>Actinopolyspora</taxon>
    </lineage>
</organism>
<dbReference type="GO" id="GO:0015112">
    <property type="term" value="F:nitrate transmembrane transporter activity"/>
    <property type="evidence" value="ECO:0007669"/>
    <property type="project" value="InterPro"/>
</dbReference>
<keyword evidence="4 6" id="KW-1133">Transmembrane helix</keyword>
<feature type="transmembrane region" description="Helical" evidence="6">
    <location>
        <begin position="249"/>
        <end position="267"/>
    </location>
</feature>
<evidence type="ECO:0000256" key="6">
    <source>
        <dbReference type="SAM" id="Phobius"/>
    </source>
</evidence>
<comment type="caution">
    <text evidence="7">The sequence shown here is derived from an EMBL/GenBank/DDBJ whole genome shotgun (WGS) entry which is preliminary data.</text>
</comment>
<dbReference type="InterPro" id="IPR044772">
    <property type="entry name" value="NO3_transporter"/>
</dbReference>
<dbReference type="GO" id="GO:0016020">
    <property type="term" value="C:membrane"/>
    <property type="evidence" value="ECO:0007669"/>
    <property type="project" value="UniProtKB-SubCell"/>
</dbReference>
<proteinExistence type="inferred from homology"/>
<dbReference type="Pfam" id="PF07690">
    <property type="entry name" value="MFS_1"/>
    <property type="match status" value="1"/>
</dbReference>
<evidence type="ECO:0000256" key="5">
    <source>
        <dbReference type="ARBA" id="ARBA00023136"/>
    </source>
</evidence>
<feature type="transmembrane region" description="Helical" evidence="6">
    <location>
        <begin position="423"/>
        <end position="446"/>
    </location>
</feature>
<comment type="similarity">
    <text evidence="2">Belongs to the major facilitator superfamily. Nitrate/nitrite porter (TC 2.A.1.8) family.</text>
</comment>
<dbReference type="EMBL" id="PVSR01000007">
    <property type="protein sequence ID" value="PRW64012.1"/>
    <property type="molecule type" value="Genomic_DNA"/>
</dbReference>
<feature type="transmembrane region" description="Helical" evidence="6">
    <location>
        <begin position="393"/>
        <end position="417"/>
    </location>
</feature>
<dbReference type="FunCoup" id="A0A2T0GY23">
    <property type="interactions" value="1"/>
</dbReference>
<dbReference type="PANTHER" id="PTHR23515">
    <property type="entry name" value="HIGH-AFFINITY NITRATE TRANSPORTER 2.3"/>
    <property type="match status" value="1"/>
</dbReference>
<feature type="transmembrane region" description="Helical" evidence="6">
    <location>
        <begin position="173"/>
        <end position="195"/>
    </location>
</feature>
<feature type="transmembrane region" description="Helical" evidence="6">
    <location>
        <begin position="336"/>
        <end position="353"/>
    </location>
</feature>
<keyword evidence="8" id="KW-1185">Reference proteome</keyword>
<dbReference type="Proteomes" id="UP000239352">
    <property type="component" value="Unassembled WGS sequence"/>
</dbReference>
<evidence type="ECO:0000256" key="2">
    <source>
        <dbReference type="ARBA" id="ARBA00008432"/>
    </source>
</evidence>
<feature type="transmembrane region" description="Helical" evidence="6">
    <location>
        <begin position="279"/>
        <end position="300"/>
    </location>
</feature>
<keyword evidence="3 6" id="KW-0812">Transmembrane</keyword>
<reference evidence="7 8" key="1">
    <citation type="submission" date="2018-03" db="EMBL/GenBank/DDBJ databases">
        <title>Actinopolyspora mortivallis from Sahara, screening for active biomolecules.</title>
        <authorList>
            <person name="Selama O."/>
            <person name="Wellington E.M.H."/>
            <person name="Hacene H."/>
        </authorList>
    </citation>
    <scope>NUCLEOTIDE SEQUENCE [LARGE SCALE GENOMIC DNA]</scope>
    <source>
        <strain evidence="7 8">M5A</strain>
    </source>
</reference>
<name>A0A2T0GY23_ACTMO</name>
<evidence type="ECO:0000256" key="3">
    <source>
        <dbReference type="ARBA" id="ARBA00022692"/>
    </source>
</evidence>
<protein>
    <submittedName>
        <fullName evidence="7">MFS transporter</fullName>
    </submittedName>
</protein>
<keyword evidence="5 6" id="KW-0472">Membrane</keyword>
<evidence type="ECO:0000313" key="8">
    <source>
        <dbReference type="Proteomes" id="UP000239352"/>
    </source>
</evidence>
<dbReference type="InParanoid" id="A0A2T0GY23"/>
<feature type="transmembrane region" description="Helical" evidence="6">
    <location>
        <begin position="44"/>
        <end position="68"/>
    </location>
</feature>
<dbReference type="InterPro" id="IPR011701">
    <property type="entry name" value="MFS"/>
</dbReference>
<dbReference type="STRING" id="1050202.GCA_000384035_01570"/>
<dbReference type="CDD" id="cd17341">
    <property type="entry name" value="MFS_NRT2_like"/>
    <property type="match status" value="1"/>
</dbReference>
<dbReference type="AlphaFoldDB" id="A0A2T0GY23"/>
<evidence type="ECO:0000256" key="4">
    <source>
        <dbReference type="ARBA" id="ARBA00022989"/>
    </source>
</evidence>
<feature type="transmembrane region" description="Helical" evidence="6">
    <location>
        <begin position="312"/>
        <end position="330"/>
    </location>
</feature>
<gene>
    <name evidence="7" type="ORF">CEP50_07405</name>
</gene>
<comment type="subcellular location">
    <subcellularLocation>
        <location evidence="1">Membrane</location>
        <topology evidence="1">Multi-pass membrane protein</topology>
    </subcellularLocation>
</comment>
<sequence length="466" mass="49691">MALTTTTRGEHVPTRTGGGWIRHWDPEDPSFWRRTGKRTAWKNLVLSVLAEHLGFNVWTLMSVVVVGLDEAGYAFTVGQKFWLLILPNLVGALLRVPYTFAVPRFGGRGWTTTSVTLLLIPCGMLALAVVNENTPYWFFVLTAATMGVGGGNFSSSMTNISFFFPESRKGLALGINAAGGNIGVAVSQLLVPFVIHLGTGVQLSYAALMWMPFIIVVAACSWTFMNSLSTARPDNGSYREAVTSRHTPTLSLLYVGTFGSFIGFSFAFPSLTELAFPEFSSLVGITFLGALIGALTRPLGGWVSDRFDGARITLWNFCALALGTLGIMGGVGTNSFALFFGSFVLVFALTGIGNGSTYRMIPPVFTAEALARAAHTGEPTDSALARAKRRSGAVIGVVGAVGALGGVLINLVFKFSLQATGGLLPALVFVLLFFGCCATVTWRYYVRPGSSPASPSPDTLERQTAV</sequence>
<feature type="transmembrane region" description="Helical" evidence="6">
    <location>
        <begin position="80"/>
        <end position="98"/>
    </location>
</feature>
<evidence type="ECO:0000313" key="7">
    <source>
        <dbReference type="EMBL" id="PRW64012.1"/>
    </source>
</evidence>
<evidence type="ECO:0000256" key="1">
    <source>
        <dbReference type="ARBA" id="ARBA00004141"/>
    </source>
</evidence>